<evidence type="ECO:0000256" key="5">
    <source>
        <dbReference type="ARBA" id="ARBA00022946"/>
    </source>
</evidence>
<dbReference type="GO" id="GO:0009451">
    <property type="term" value="P:RNA modification"/>
    <property type="evidence" value="ECO:0007669"/>
    <property type="project" value="InterPro"/>
</dbReference>
<dbReference type="PANTHER" id="PTHR47926">
    <property type="entry name" value="PENTATRICOPEPTIDE REPEAT-CONTAINING PROTEIN"/>
    <property type="match status" value="1"/>
</dbReference>
<keyword evidence="5" id="KW-0809">Transit peptide</keyword>
<reference evidence="8 9" key="1">
    <citation type="submission" date="2020-06" db="EMBL/GenBank/DDBJ databases">
        <title>Transcriptomic and genomic resources for Thalictrum thalictroides and T. hernandezii: Facilitating candidate gene discovery in an emerging model plant lineage.</title>
        <authorList>
            <person name="Arias T."/>
            <person name="Riano-Pachon D.M."/>
            <person name="Di Stilio V.S."/>
        </authorList>
    </citation>
    <scope>NUCLEOTIDE SEQUENCE [LARGE SCALE GENOMIC DNA]</scope>
    <source>
        <strain evidence="9">cv. WT478/WT964</strain>
        <tissue evidence="8">Leaves</tissue>
    </source>
</reference>
<keyword evidence="3" id="KW-0934">Plastid</keyword>
<feature type="repeat" description="PPR" evidence="6">
    <location>
        <begin position="114"/>
        <end position="148"/>
    </location>
</feature>
<dbReference type="Gene3D" id="1.25.40.10">
    <property type="entry name" value="Tetratricopeptide repeat domain"/>
    <property type="match status" value="5"/>
</dbReference>
<feature type="repeat" description="PPR" evidence="6">
    <location>
        <begin position="552"/>
        <end position="582"/>
    </location>
</feature>
<evidence type="ECO:0000313" key="8">
    <source>
        <dbReference type="EMBL" id="KAF5192620.1"/>
    </source>
</evidence>
<dbReference type="EMBL" id="JABWDY010021137">
    <property type="protein sequence ID" value="KAF5192620.1"/>
    <property type="molecule type" value="Genomic_DNA"/>
</dbReference>
<feature type="repeat" description="PPR" evidence="6">
    <location>
        <begin position="215"/>
        <end position="249"/>
    </location>
</feature>
<evidence type="ECO:0000256" key="4">
    <source>
        <dbReference type="ARBA" id="ARBA00022737"/>
    </source>
</evidence>
<dbReference type="GO" id="GO:0008270">
    <property type="term" value="F:zinc ion binding"/>
    <property type="evidence" value="ECO:0007669"/>
    <property type="project" value="InterPro"/>
</dbReference>
<gene>
    <name evidence="8" type="ORF">FRX31_017794</name>
</gene>
<dbReference type="GO" id="GO:0009507">
    <property type="term" value="C:chloroplast"/>
    <property type="evidence" value="ECO:0007669"/>
    <property type="project" value="UniProtKB-SubCell"/>
</dbReference>
<evidence type="ECO:0000256" key="6">
    <source>
        <dbReference type="PROSITE-ProRule" id="PRU00708"/>
    </source>
</evidence>
<evidence type="ECO:0000259" key="7">
    <source>
        <dbReference type="Pfam" id="PF14432"/>
    </source>
</evidence>
<dbReference type="OrthoDB" id="1921722at2759"/>
<keyword evidence="9" id="KW-1185">Reference proteome</keyword>
<dbReference type="NCBIfam" id="TIGR00756">
    <property type="entry name" value="PPR"/>
    <property type="match status" value="5"/>
</dbReference>
<dbReference type="FunFam" id="1.25.40.10:FF:000344">
    <property type="entry name" value="Pentatricopeptide repeat-containing protein"/>
    <property type="match status" value="1"/>
</dbReference>
<feature type="repeat" description="PPR" evidence="6">
    <location>
        <begin position="316"/>
        <end position="350"/>
    </location>
</feature>
<dbReference type="FunFam" id="1.25.40.10:FF:000395">
    <property type="entry name" value="Pentatricopeptide repeat-containing protein chloroplastic"/>
    <property type="match status" value="1"/>
</dbReference>
<dbReference type="InterPro" id="IPR011990">
    <property type="entry name" value="TPR-like_helical_dom_sf"/>
</dbReference>
<dbReference type="Pfam" id="PF13041">
    <property type="entry name" value="PPR_2"/>
    <property type="match status" value="4"/>
</dbReference>
<dbReference type="Pfam" id="PF20431">
    <property type="entry name" value="E_motif"/>
    <property type="match status" value="1"/>
</dbReference>
<name>A0A7J6W7V6_THATH</name>
<comment type="caution">
    <text evidence="8">The sequence shown here is derived from an EMBL/GenBank/DDBJ whole genome shotgun (WGS) entry which is preliminary data.</text>
</comment>
<evidence type="ECO:0000256" key="2">
    <source>
        <dbReference type="ARBA" id="ARBA00022528"/>
    </source>
</evidence>
<dbReference type="Pfam" id="PF14432">
    <property type="entry name" value="DYW_deaminase"/>
    <property type="match status" value="1"/>
</dbReference>
<feature type="repeat" description="PPR" evidence="6">
    <location>
        <begin position="517"/>
        <end position="551"/>
    </location>
</feature>
<dbReference type="InterPro" id="IPR046849">
    <property type="entry name" value="E2_motif"/>
</dbReference>
<keyword evidence="2" id="KW-0150">Chloroplast</keyword>
<dbReference type="AlphaFoldDB" id="A0A7J6W7V6"/>
<protein>
    <submittedName>
        <fullName evidence="8">Pentatricopeptide repeat-containing protein</fullName>
    </submittedName>
</protein>
<dbReference type="FunFam" id="1.25.40.10:FF:000073">
    <property type="entry name" value="Pentatricopeptide repeat-containing protein chloroplastic"/>
    <property type="match status" value="1"/>
</dbReference>
<dbReference type="Proteomes" id="UP000554482">
    <property type="component" value="Unassembled WGS sequence"/>
</dbReference>
<dbReference type="FunFam" id="1.25.40.10:FF:000776">
    <property type="entry name" value="Pentatricopeptide repeat-containing protein At3g13880"/>
    <property type="match status" value="1"/>
</dbReference>
<accession>A0A7J6W7V6</accession>
<dbReference type="Pfam" id="PF20430">
    <property type="entry name" value="Eplus_motif"/>
    <property type="match status" value="1"/>
</dbReference>
<sequence length="834" mass="93446">MQEISALNTSSIDNTSLNSYICQLCLQGNLEQAIKQLDFMVEQQVCVEEEAFVNLIRLCEWKRAVSEGDRVYGQICNSITLYSIRLGNALLSMFVRFGKLLDAWFVFGKMEQRDVFSWNVMVGGYAKAGFFDEALSLYYKMLWAGVRPDVYTFPCVLRTCGGVPDLDRGKEVHVHVIRFGFESNVDVNNALITMYAKCGNVYSARFVFDGMSMRDRISWNAMISGYFENEEYLEGFNLFFMMRSHSVSPDLMTMTSVISASELFGDQNLGRELHGHVIKTEFSVDVSVNNSLIQMYSSVGKLVEAENVFSKMGLRDVVSWTAMISGYEKNGLPSKAVEIYKEMELKGVMPDEITLASVLSACASLGELDIGIKLHDFANRTGHIAYTIVGNTLIEMYSKCGYIDKASEVFKRIAEKNVISWTAIIFGLHINNRSLEALIFFRQMKFGLKPNSVTLVAALSACGKVGALMGGKEIHAHAMRNGTELEGFLPNSILDMYARCGRVDYMWAQFEIHKKKDVATWNVILTSYARQGQGTLAIEMFQGMVDAGMNPDEITFVSLLCACSRSGMVNEGLEYFNSMEERYSITPNLKHYACVVDLLGRAERLEEAYDFIEKMPLEPDPPVWGALLNACRIHQRVELGEIAARFIFEKDSESVGYYVLLSNLYADNGKWEGVARVRKAMQERGINVDPGCSWIEVKGRVHAFLSGDESHPQIKEINAVLLGLYERIKAAGFQKSSANFVAKAEASKDDIFCGHSERLAIGLGLISTLPGMPIRVTKNLYMCGSCHEIAKSISKIVRREITVRDTEQFHQFKDGLCSCGDVGYRDAAQNKIDE</sequence>
<organism evidence="8 9">
    <name type="scientific">Thalictrum thalictroides</name>
    <name type="common">Rue-anemone</name>
    <name type="synonym">Anemone thalictroides</name>
    <dbReference type="NCBI Taxonomy" id="46969"/>
    <lineage>
        <taxon>Eukaryota</taxon>
        <taxon>Viridiplantae</taxon>
        <taxon>Streptophyta</taxon>
        <taxon>Embryophyta</taxon>
        <taxon>Tracheophyta</taxon>
        <taxon>Spermatophyta</taxon>
        <taxon>Magnoliopsida</taxon>
        <taxon>Ranunculales</taxon>
        <taxon>Ranunculaceae</taxon>
        <taxon>Thalictroideae</taxon>
        <taxon>Thalictrum</taxon>
    </lineage>
</organism>
<evidence type="ECO:0000256" key="3">
    <source>
        <dbReference type="ARBA" id="ARBA00022640"/>
    </source>
</evidence>
<dbReference type="Pfam" id="PF01535">
    <property type="entry name" value="PPR"/>
    <property type="match status" value="4"/>
</dbReference>
<feature type="domain" description="DYW" evidence="7">
    <location>
        <begin position="744"/>
        <end position="821"/>
    </location>
</feature>
<evidence type="ECO:0000313" key="9">
    <source>
        <dbReference type="Proteomes" id="UP000554482"/>
    </source>
</evidence>
<dbReference type="InterPro" id="IPR046960">
    <property type="entry name" value="PPR_At4g14850-like_plant"/>
</dbReference>
<dbReference type="InterPro" id="IPR002885">
    <property type="entry name" value="PPR_rpt"/>
</dbReference>
<dbReference type="GO" id="GO:0003723">
    <property type="term" value="F:RNA binding"/>
    <property type="evidence" value="ECO:0007669"/>
    <property type="project" value="InterPro"/>
</dbReference>
<dbReference type="InterPro" id="IPR032867">
    <property type="entry name" value="DYW_dom"/>
</dbReference>
<dbReference type="InterPro" id="IPR046848">
    <property type="entry name" value="E_motif"/>
</dbReference>
<proteinExistence type="predicted"/>
<keyword evidence="4" id="KW-0677">Repeat</keyword>
<comment type="subcellular location">
    <subcellularLocation>
        <location evidence="1">Plastid</location>
        <location evidence="1">Chloroplast</location>
    </subcellularLocation>
</comment>
<dbReference type="PROSITE" id="PS51375">
    <property type="entry name" value="PPR"/>
    <property type="match status" value="5"/>
</dbReference>
<evidence type="ECO:0000256" key="1">
    <source>
        <dbReference type="ARBA" id="ARBA00004229"/>
    </source>
</evidence>